<evidence type="ECO:0000256" key="6">
    <source>
        <dbReference type="RuleBase" id="RU003983"/>
    </source>
</evidence>
<feature type="domain" description="Peptidase M48" evidence="8">
    <location>
        <begin position="165"/>
        <end position="327"/>
    </location>
</feature>
<evidence type="ECO:0000256" key="2">
    <source>
        <dbReference type="ARBA" id="ARBA00022723"/>
    </source>
</evidence>
<keyword evidence="1 6" id="KW-0645">Protease</keyword>
<keyword evidence="10" id="KW-1185">Reference proteome</keyword>
<dbReference type="GO" id="GO:0051603">
    <property type="term" value="P:proteolysis involved in protein catabolic process"/>
    <property type="evidence" value="ECO:0007669"/>
    <property type="project" value="TreeGrafter"/>
</dbReference>
<evidence type="ECO:0000313" key="10">
    <source>
        <dbReference type="Proteomes" id="UP001295423"/>
    </source>
</evidence>
<feature type="region of interest" description="Disordered" evidence="7">
    <location>
        <begin position="354"/>
        <end position="375"/>
    </location>
</feature>
<evidence type="ECO:0000259" key="8">
    <source>
        <dbReference type="Pfam" id="PF01435"/>
    </source>
</evidence>
<dbReference type="GO" id="GO:0046872">
    <property type="term" value="F:metal ion binding"/>
    <property type="evidence" value="ECO:0007669"/>
    <property type="project" value="UniProtKB-KW"/>
</dbReference>
<dbReference type="PANTHER" id="PTHR22726:SF1">
    <property type="entry name" value="METALLOENDOPEPTIDASE OMA1, MITOCHONDRIAL"/>
    <property type="match status" value="1"/>
</dbReference>
<evidence type="ECO:0000256" key="3">
    <source>
        <dbReference type="ARBA" id="ARBA00022801"/>
    </source>
</evidence>
<dbReference type="EMBL" id="CAKOGP040001869">
    <property type="protein sequence ID" value="CAJ1954381.1"/>
    <property type="molecule type" value="Genomic_DNA"/>
</dbReference>
<sequence>MFVLPRFIGAASRQCLSSTLTRRGRPRLVVSTRTTTIPKASFLSTSSSTRANIQPPHSNNSIPPYMIAMISLPLVGAGYLYVRYQDEVPLTKRQRWIATSTKWETQMGDQEFAKLKRQYKSEILPKDHRASVTVQRVGSRIAQAALEFSQEYNSIGNNNNTFVQPTFTVVRSDQANAFVLPGNHIFVFTGLFQYIQTEDELAAVLGHEMAHTLARHVGEKISSNLLVQLLGSLSLLVDPSGSLLSLIIPSASLLREMPNSRTQEFEADRIGMHLASRACFDPRAAQHFFKKMKQEEEKGKRSRNSRPPEFMSTHPSHDSRIDSMHGWLQETNPIYNREDGTVCRKMREDIAQSRRIAAQRHAARENQHQQQRVLA</sequence>
<name>A0AAD2JIS5_9STRA</name>
<dbReference type="PANTHER" id="PTHR22726">
    <property type="entry name" value="METALLOENDOPEPTIDASE OMA1"/>
    <property type="match status" value="1"/>
</dbReference>
<evidence type="ECO:0000313" key="9">
    <source>
        <dbReference type="EMBL" id="CAJ1954381.1"/>
    </source>
</evidence>
<dbReference type="InterPro" id="IPR001915">
    <property type="entry name" value="Peptidase_M48"/>
</dbReference>
<proteinExistence type="inferred from homology"/>
<dbReference type="AlphaFoldDB" id="A0AAD2JIS5"/>
<dbReference type="Proteomes" id="UP001295423">
    <property type="component" value="Unassembled WGS sequence"/>
</dbReference>
<organism evidence="9 10">
    <name type="scientific">Cylindrotheca closterium</name>
    <dbReference type="NCBI Taxonomy" id="2856"/>
    <lineage>
        <taxon>Eukaryota</taxon>
        <taxon>Sar</taxon>
        <taxon>Stramenopiles</taxon>
        <taxon>Ochrophyta</taxon>
        <taxon>Bacillariophyta</taxon>
        <taxon>Bacillariophyceae</taxon>
        <taxon>Bacillariophycidae</taxon>
        <taxon>Bacillariales</taxon>
        <taxon>Bacillariaceae</taxon>
        <taxon>Cylindrotheca</taxon>
    </lineage>
</organism>
<evidence type="ECO:0000256" key="4">
    <source>
        <dbReference type="ARBA" id="ARBA00022833"/>
    </source>
</evidence>
<keyword evidence="5 6" id="KW-0482">Metalloprotease</keyword>
<gene>
    <name evidence="9" type="ORF">CYCCA115_LOCUS14973</name>
</gene>
<dbReference type="GO" id="GO:0004222">
    <property type="term" value="F:metalloendopeptidase activity"/>
    <property type="evidence" value="ECO:0007669"/>
    <property type="project" value="InterPro"/>
</dbReference>
<protein>
    <recommendedName>
        <fullName evidence="8">Peptidase M48 domain-containing protein</fullName>
    </recommendedName>
</protein>
<dbReference type="CDD" id="cd07331">
    <property type="entry name" value="M48C_Oma1_like"/>
    <property type="match status" value="1"/>
</dbReference>
<feature type="region of interest" description="Disordered" evidence="7">
    <location>
        <begin position="291"/>
        <end position="322"/>
    </location>
</feature>
<comment type="similarity">
    <text evidence="6">Belongs to the peptidase M48 family.</text>
</comment>
<keyword evidence="3 6" id="KW-0378">Hydrolase</keyword>
<dbReference type="Gene3D" id="3.30.2010.10">
    <property type="entry name" value="Metalloproteases ('zincins'), catalytic domain"/>
    <property type="match status" value="1"/>
</dbReference>
<comment type="caution">
    <text evidence="9">The sequence shown here is derived from an EMBL/GenBank/DDBJ whole genome shotgun (WGS) entry which is preliminary data.</text>
</comment>
<accession>A0AAD2JIS5</accession>
<reference evidence="9" key="1">
    <citation type="submission" date="2023-08" db="EMBL/GenBank/DDBJ databases">
        <authorList>
            <person name="Audoor S."/>
            <person name="Bilcke G."/>
        </authorList>
    </citation>
    <scope>NUCLEOTIDE SEQUENCE</scope>
</reference>
<keyword evidence="2" id="KW-0479">Metal-binding</keyword>
<keyword evidence="4 6" id="KW-0862">Zinc</keyword>
<comment type="cofactor">
    <cofactor evidence="6">
        <name>Zn(2+)</name>
        <dbReference type="ChEBI" id="CHEBI:29105"/>
    </cofactor>
    <text evidence="6">Binds 1 zinc ion per subunit.</text>
</comment>
<evidence type="ECO:0000256" key="5">
    <source>
        <dbReference type="ARBA" id="ARBA00023049"/>
    </source>
</evidence>
<evidence type="ECO:0000256" key="7">
    <source>
        <dbReference type="SAM" id="MobiDB-lite"/>
    </source>
</evidence>
<dbReference type="Pfam" id="PF01435">
    <property type="entry name" value="Peptidase_M48"/>
    <property type="match status" value="1"/>
</dbReference>
<dbReference type="GO" id="GO:0016020">
    <property type="term" value="C:membrane"/>
    <property type="evidence" value="ECO:0007669"/>
    <property type="project" value="TreeGrafter"/>
</dbReference>
<evidence type="ECO:0000256" key="1">
    <source>
        <dbReference type="ARBA" id="ARBA00022670"/>
    </source>
</evidence>
<dbReference type="InterPro" id="IPR051156">
    <property type="entry name" value="Mito/Outer_Membr_Metalloprot"/>
</dbReference>